<dbReference type="EMBL" id="CAEY01000548">
    <property type="status" value="NOT_ANNOTATED_CDS"/>
    <property type="molecule type" value="Genomic_DNA"/>
</dbReference>
<reference evidence="1" key="2">
    <citation type="submission" date="2015-06" db="UniProtKB">
        <authorList>
            <consortium name="EnsemblMetazoa"/>
        </authorList>
    </citation>
    <scope>IDENTIFICATION</scope>
</reference>
<name>T1KU35_TETUR</name>
<evidence type="ECO:0000313" key="1">
    <source>
        <dbReference type="EnsemblMetazoa" id="tetur21g01960.1"/>
    </source>
</evidence>
<dbReference type="EnsemblMetazoa" id="tetur21g01960.1">
    <property type="protein sequence ID" value="tetur21g01960.1"/>
    <property type="gene ID" value="tetur21g01960"/>
</dbReference>
<dbReference type="Proteomes" id="UP000015104">
    <property type="component" value="Unassembled WGS sequence"/>
</dbReference>
<evidence type="ECO:0000313" key="2">
    <source>
        <dbReference type="Proteomes" id="UP000015104"/>
    </source>
</evidence>
<sequence>MCSQKLIRRELQAQRNNWMSGYGFSNIYEVFVRKICVGPGIEFDETNLTAEIESMFAETRLQSKICYVEKRGEIRVVGFAGMVNGSAIVSRLADRNDLVVSAPSFTPPSVYFFLEGDLTYYCVKELNDLFFRANNFIKDGNTSIVGRKRMKIAGLVLTKVTMNITGKNREKLLDHDGKIHFRTVTVRCYDDIKLEFCLNCLRFGHGVNSCSNKTKCAVCLNEHDDVCTPNGSMSTCCTVCPVHERGGHLTFSVNCPSYQRAVELNLKRYALDYDWVMVPNNIVYF</sequence>
<accession>T1KU35</accession>
<reference evidence="2" key="1">
    <citation type="submission" date="2011-08" db="EMBL/GenBank/DDBJ databases">
        <authorList>
            <person name="Rombauts S."/>
        </authorList>
    </citation>
    <scope>NUCLEOTIDE SEQUENCE</scope>
    <source>
        <strain evidence="2">London</strain>
    </source>
</reference>
<keyword evidence="2" id="KW-1185">Reference proteome</keyword>
<dbReference type="AlphaFoldDB" id="T1KU35"/>
<proteinExistence type="predicted"/>
<organism evidence="1 2">
    <name type="scientific">Tetranychus urticae</name>
    <name type="common">Two-spotted spider mite</name>
    <dbReference type="NCBI Taxonomy" id="32264"/>
    <lineage>
        <taxon>Eukaryota</taxon>
        <taxon>Metazoa</taxon>
        <taxon>Ecdysozoa</taxon>
        <taxon>Arthropoda</taxon>
        <taxon>Chelicerata</taxon>
        <taxon>Arachnida</taxon>
        <taxon>Acari</taxon>
        <taxon>Acariformes</taxon>
        <taxon>Trombidiformes</taxon>
        <taxon>Prostigmata</taxon>
        <taxon>Eleutherengona</taxon>
        <taxon>Raphignathae</taxon>
        <taxon>Tetranychoidea</taxon>
        <taxon>Tetranychidae</taxon>
        <taxon>Tetranychus</taxon>
    </lineage>
</organism>
<dbReference type="HOGENOM" id="CLU_977706_0_0_1"/>
<protein>
    <submittedName>
        <fullName evidence="1">Uncharacterized protein</fullName>
    </submittedName>
</protein>